<dbReference type="EMBL" id="QPGB01000004">
    <property type="protein sequence ID" value="RCS56999.1"/>
    <property type="molecule type" value="Genomic_DNA"/>
</dbReference>
<dbReference type="OrthoDB" id="149585at2"/>
<dbReference type="PANTHER" id="PTHR32022:SF10">
    <property type="entry name" value="D-GLUTAMATE CYCLASE, MITOCHONDRIAL"/>
    <property type="match status" value="1"/>
</dbReference>
<evidence type="ECO:0000313" key="5">
    <source>
        <dbReference type="Proteomes" id="UP000252357"/>
    </source>
</evidence>
<dbReference type="PANTHER" id="PTHR32022">
    <property type="entry name" value="D-GLUTAMATE CYCLASE, MITOCHONDRIAL"/>
    <property type="match status" value="1"/>
</dbReference>
<evidence type="ECO:0000256" key="3">
    <source>
        <dbReference type="HAMAP-Rule" id="MF_01830"/>
    </source>
</evidence>
<dbReference type="Gene3D" id="3.40.1640.10">
    <property type="entry name" value="PSTPO5379-like"/>
    <property type="match status" value="1"/>
</dbReference>
<comment type="similarity">
    <text evidence="1 3">Belongs to the D-glutamate cyclase family.</text>
</comment>
<gene>
    <name evidence="4" type="ORF">DU000_09335</name>
</gene>
<organism evidence="4 5">
    <name type="scientific">Parvibium lacunae</name>
    <dbReference type="NCBI Taxonomy" id="1888893"/>
    <lineage>
        <taxon>Bacteria</taxon>
        <taxon>Pseudomonadati</taxon>
        <taxon>Pseudomonadota</taxon>
        <taxon>Betaproteobacteria</taxon>
        <taxon>Burkholderiales</taxon>
        <taxon>Alcaligenaceae</taxon>
        <taxon>Parvibium</taxon>
    </lineage>
</organism>
<evidence type="ECO:0000313" key="4">
    <source>
        <dbReference type="EMBL" id="RCS56999.1"/>
    </source>
</evidence>
<dbReference type="EC" id="4.2.1.-" evidence="3"/>
<dbReference type="NCBIfam" id="NF003969">
    <property type="entry name" value="PRK05463.1"/>
    <property type="match status" value="1"/>
</dbReference>
<reference evidence="4 5" key="1">
    <citation type="journal article" date="2018" name="Int. J. Syst. Evol. Microbiol.">
        <title>Parvibium lacunae gen. nov., sp. nov., a new member of the family Alcaligenaceae isolated from a freshwater pond.</title>
        <authorList>
            <person name="Chen W.M."/>
            <person name="Xie P.B."/>
            <person name="Hsu M.Y."/>
            <person name="Sheu S.Y."/>
        </authorList>
    </citation>
    <scope>NUCLEOTIDE SEQUENCE [LARGE SCALE GENOMIC DNA]</scope>
    <source>
        <strain evidence="4 5">KMB9</strain>
    </source>
</reference>
<dbReference type="HAMAP" id="MF_01830">
    <property type="entry name" value="Hydro_lyase"/>
    <property type="match status" value="1"/>
</dbReference>
<keyword evidence="5" id="KW-1185">Reference proteome</keyword>
<dbReference type="RefSeq" id="WP_114403141.1">
    <property type="nucleotide sequence ID" value="NZ_QPGB01000004.1"/>
</dbReference>
<name>A0A368L0C0_9BURK</name>
<proteinExistence type="inferred from homology"/>
<dbReference type="Pfam" id="PF07286">
    <property type="entry name" value="D-Glu_cyclase"/>
    <property type="match status" value="1"/>
</dbReference>
<evidence type="ECO:0000256" key="2">
    <source>
        <dbReference type="ARBA" id="ARBA00023239"/>
    </source>
</evidence>
<dbReference type="Gene3D" id="3.30.2040.10">
    <property type="entry name" value="PSTPO5379-like domain"/>
    <property type="match status" value="1"/>
</dbReference>
<accession>A0A368L0C0</accession>
<sequence>MSAQAITTDSLGYLARQSIRQGHHRSATSNLAPGYVQANLAILPASLATDFLRFCQQNPKPCPLLAVSSAGDISLPSIAKNLDIRTDVPRYVLWRNGEAMGDLEDLRTVWREDLVTFAIGCSFSFEQALLSARVPVRNIEQNHNVSMYITNIPTQAAGPFSGPMVVSMRPMKAADAIKAIQITSRYPSVHGAPIHFGDPSEIGIKDLDRPDYGDPTEIRSGEVPVFWACGVTPQSAIRSAKPEISITHKPGYMLVTDLLNVELEFR</sequence>
<comment type="caution">
    <text evidence="4">The sequence shown here is derived from an EMBL/GenBank/DDBJ whole genome shotgun (WGS) entry which is preliminary data.</text>
</comment>
<dbReference type="FunFam" id="3.30.2040.10:FF:000001">
    <property type="entry name" value="D-glutamate cyclase, mitochondrial"/>
    <property type="match status" value="1"/>
</dbReference>
<dbReference type="InterPro" id="IPR038021">
    <property type="entry name" value="Putative_hydro-lyase"/>
</dbReference>
<evidence type="ECO:0000256" key="1">
    <source>
        <dbReference type="ARBA" id="ARBA00007896"/>
    </source>
</evidence>
<dbReference type="InterPro" id="IPR016938">
    <property type="entry name" value="UPF0317"/>
</dbReference>
<dbReference type="InterPro" id="IPR009906">
    <property type="entry name" value="D-Glu_cyclase"/>
</dbReference>
<dbReference type="GO" id="GO:0016829">
    <property type="term" value="F:lyase activity"/>
    <property type="evidence" value="ECO:0007669"/>
    <property type="project" value="UniProtKB-KW"/>
</dbReference>
<dbReference type="SUPFAM" id="SSF160920">
    <property type="entry name" value="PSTPO5379-like"/>
    <property type="match status" value="1"/>
</dbReference>
<dbReference type="AlphaFoldDB" id="A0A368L0C0"/>
<keyword evidence="2 3" id="KW-0456">Lyase</keyword>
<dbReference type="Proteomes" id="UP000252357">
    <property type="component" value="Unassembled WGS sequence"/>
</dbReference>
<protein>
    <recommendedName>
        <fullName evidence="3">Putative hydro-lyase DU000_09335</fullName>
        <ecNumber evidence="3">4.2.1.-</ecNumber>
    </recommendedName>
</protein>
<dbReference type="PIRSF" id="PIRSF029755">
    <property type="entry name" value="UCP029755"/>
    <property type="match status" value="1"/>
</dbReference>